<dbReference type="Pfam" id="PF12729">
    <property type="entry name" value="4HB_MCP_1"/>
    <property type="match status" value="1"/>
</dbReference>
<dbReference type="Pfam" id="PF00015">
    <property type="entry name" value="MCPsignal"/>
    <property type="match status" value="1"/>
</dbReference>
<dbReference type="InterPro" id="IPR000727">
    <property type="entry name" value="T_SNARE_dom"/>
</dbReference>
<dbReference type="Proteomes" id="UP000521227">
    <property type="component" value="Unassembled WGS sequence"/>
</dbReference>
<dbReference type="Pfam" id="PF00672">
    <property type="entry name" value="HAMP"/>
    <property type="match status" value="1"/>
</dbReference>
<keyword evidence="3 5" id="KW-0807">Transducer</keyword>
<evidence type="ECO:0000313" key="11">
    <source>
        <dbReference type="EMBL" id="MBB5053687.1"/>
    </source>
</evidence>
<dbReference type="AlphaFoldDB" id="A0A840N550"/>
<feature type="region of interest" description="Disordered" evidence="6">
    <location>
        <begin position="1"/>
        <end position="29"/>
    </location>
</feature>
<keyword evidence="2" id="KW-0997">Cell inner membrane</keyword>
<dbReference type="InterPro" id="IPR004089">
    <property type="entry name" value="MCPsignal_dom"/>
</dbReference>
<dbReference type="SMART" id="SM00283">
    <property type="entry name" value="MA"/>
    <property type="match status" value="1"/>
</dbReference>
<dbReference type="Gene3D" id="1.10.287.950">
    <property type="entry name" value="Methyl-accepting chemotaxis protein"/>
    <property type="match status" value="1"/>
</dbReference>
<dbReference type="PROSITE" id="PS50111">
    <property type="entry name" value="CHEMOTAXIS_TRANSDUC_2"/>
    <property type="match status" value="1"/>
</dbReference>
<evidence type="ECO:0000313" key="12">
    <source>
        <dbReference type="Proteomes" id="UP000521227"/>
    </source>
</evidence>
<comment type="caution">
    <text evidence="11">The sequence shown here is derived from an EMBL/GenBank/DDBJ whole genome shotgun (WGS) entry which is preliminary data.</text>
</comment>
<proteinExistence type="inferred from homology"/>
<reference evidence="11 12" key="1">
    <citation type="submission" date="2020-08" db="EMBL/GenBank/DDBJ databases">
        <title>Genomic Encyclopedia of Type Strains, Phase IV (KMG-IV): sequencing the most valuable type-strain genomes for metagenomic binning, comparative biology and taxonomic classification.</title>
        <authorList>
            <person name="Goeker M."/>
        </authorList>
    </citation>
    <scope>NUCLEOTIDE SEQUENCE [LARGE SCALE GENOMIC DNA]</scope>
    <source>
        <strain evidence="11 12">DSM 17498</strain>
    </source>
</reference>
<dbReference type="PANTHER" id="PTHR32089:SF112">
    <property type="entry name" value="LYSOZYME-LIKE PROTEIN-RELATED"/>
    <property type="match status" value="1"/>
</dbReference>
<name>A0A840N550_9BRAD</name>
<keyword evidence="7" id="KW-0812">Transmembrane</keyword>
<dbReference type="InterPro" id="IPR004090">
    <property type="entry name" value="Chemotax_Me-accpt_rcpt"/>
</dbReference>
<evidence type="ECO:0000256" key="7">
    <source>
        <dbReference type="SAM" id="Phobius"/>
    </source>
</evidence>
<evidence type="ECO:0000256" key="2">
    <source>
        <dbReference type="ARBA" id="ARBA00022519"/>
    </source>
</evidence>
<organism evidence="11 12">
    <name type="scientific">Afipia massiliensis</name>
    <dbReference type="NCBI Taxonomy" id="211460"/>
    <lineage>
        <taxon>Bacteria</taxon>
        <taxon>Pseudomonadati</taxon>
        <taxon>Pseudomonadota</taxon>
        <taxon>Alphaproteobacteria</taxon>
        <taxon>Hyphomicrobiales</taxon>
        <taxon>Nitrobacteraceae</taxon>
        <taxon>Afipia</taxon>
    </lineage>
</organism>
<evidence type="ECO:0000259" key="8">
    <source>
        <dbReference type="PROSITE" id="PS50111"/>
    </source>
</evidence>
<dbReference type="GO" id="GO:0006935">
    <property type="term" value="P:chemotaxis"/>
    <property type="evidence" value="ECO:0007669"/>
    <property type="project" value="InterPro"/>
</dbReference>
<dbReference type="PROSITE" id="PS50885">
    <property type="entry name" value="HAMP"/>
    <property type="match status" value="1"/>
</dbReference>
<keyword evidence="7" id="KW-0472">Membrane</keyword>
<feature type="domain" description="HAMP" evidence="10">
    <location>
        <begin position="255"/>
        <end position="308"/>
    </location>
</feature>
<dbReference type="InterPro" id="IPR024478">
    <property type="entry name" value="HlyB_4HB_MCP"/>
</dbReference>
<evidence type="ECO:0000256" key="1">
    <source>
        <dbReference type="ARBA" id="ARBA00004429"/>
    </source>
</evidence>
<dbReference type="PANTHER" id="PTHR32089">
    <property type="entry name" value="METHYL-ACCEPTING CHEMOTAXIS PROTEIN MCPB"/>
    <property type="match status" value="1"/>
</dbReference>
<dbReference type="SMART" id="SM00304">
    <property type="entry name" value="HAMP"/>
    <property type="match status" value="1"/>
</dbReference>
<dbReference type="InterPro" id="IPR003660">
    <property type="entry name" value="HAMP_dom"/>
</dbReference>
<gene>
    <name evidence="11" type="ORF">HNQ36_003687</name>
</gene>
<comment type="subcellular location">
    <subcellularLocation>
        <location evidence="1">Cell inner membrane</location>
        <topology evidence="1">Multi-pass membrane protein</topology>
    </subcellularLocation>
</comment>
<evidence type="ECO:0000259" key="9">
    <source>
        <dbReference type="PROSITE" id="PS50192"/>
    </source>
</evidence>
<keyword evidence="7" id="KW-1133">Transmembrane helix</keyword>
<dbReference type="GO" id="GO:0005886">
    <property type="term" value="C:plasma membrane"/>
    <property type="evidence" value="ECO:0007669"/>
    <property type="project" value="UniProtKB-SubCell"/>
</dbReference>
<dbReference type="SUPFAM" id="SSF58104">
    <property type="entry name" value="Methyl-accepting chemotaxis protein (MCP) signaling domain"/>
    <property type="match status" value="1"/>
</dbReference>
<dbReference type="Gene3D" id="6.10.340.10">
    <property type="match status" value="1"/>
</dbReference>
<sequence length="604" mass="63771">MSESEPLKAGRYSISHRRSGTPPTLPTHPSIKLVRKTQDPTMLSRMSIRAKLTAVIAFLLVAMSVMGLLAVRQMQGIYTSASEIQNSWLPSVRVLGELRAGVITYRNVIREHMLSELIEEKLAQEKTLELVVESNTKLRQAYEKMITSPEERALYNEWVQVWDSYRKGTQEVMALSRKAAGSYPREAHDLNTMTVNLIGIKADGILKKDVDLNNKGADDAGQAASDGYNAAFKMVVIALGLAIVLGLVAGFYLIRDVTKGIASIVTPMKALGEGDLTANVPHQGEKTEIGTMADTLQVFKEALIAKKAADEAAAADADAKIARGHRVDGITRDFEKLIGELVGSLSSSSTELEAAANTLTSTAEITGKTSGEAAAASQEVSSNVQSVAVATEEITSSVGEIGRQVQESSRIASEAVRQAQKTDTSITELSQAAARIGDVVKLITAVAEQTNLLALNATIEAARAGDAGRGFAVVASEVKALAAQTAKATDEISAQVAGMQTATQESVSTIKEIGKTITLISEISSAIAAAVEEQGAATQEISRNVQQAASLSGEVATSITDVSRGAGETGAASGQVLSAAQMLSTDSNRLKIEVEKFLSNVRAA</sequence>
<keyword evidence="2" id="KW-1003">Cell membrane</keyword>
<comment type="similarity">
    <text evidence="4">Belongs to the methyl-accepting chemotaxis (MCP) protein family.</text>
</comment>
<evidence type="ECO:0000256" key="4">
    <source>
        <dbReference type="ARBA" id="ARBA00029447"/>
    </source>
</evidence>
<evidence type="ECO:0000259" key="10">
    <source>
        <dbReference type="PROSITE" id="PS50885"/>
    </source>
</evidence>
<feature type="transmembrane region" description="Helical" evidence="7">
    <location>
        <begin position="234"/>
        <end position="254"/>
    </location>
</feature>
<dbReference type="EMBL" id="JACHIJ010000005">
    <property type="protein sequence ID" value="MBB5053687.1"/>
    <property type="molecule type" value="Genomic_DNA"/>
</dbReference>
<accession>A0A840N550</accession>
<evidence type="ECO:0000256" key="5">
    <source>
        <dbReference type="PROSITE-ProRule" id="PRU00284"/>
    </source>
</evidence>
<feature type="domain" description="T-SNARE coiled-coil homology" evidence="9">
    <location>
        <begin position="500"/>
        <end position="562"/>
    </location>
</feature>
<protein>
    <submittedName>
        <fullName evidence="11">Methyl-accepting chemotaxis protein</fullName>
    </submittedName>
</protein>
<dbReference type="GO" id="GO:0007165">
    <property type="term" value="P:signal transduction"/>
    <property type="evidence" value="ECO:0007669"/>
    <property type="project" value="UniProtKB-KW"/>
</dbReference>
<dbReference type="PROSITE" id="PS50192">
    <property type="entry name" value="T_SNARE"/>
    <property type="match status" value="1"/>
</dbReference>
<feature type="domain" description="Methyl-accepting transducer" evidence="8">
    <location>
        <begin position="348"/>
        <end position="584"/>
    </location>
</feature>
<dbReference type="PRINTS" id="PR00260">
    <property type="entry name" value="CHEMTRNSDUCR"/>
</dbReference>
<evidence type="ECO:0000256" key="3">
    <source>
        <dbReference type="ARBA" id="ARBA00023224"/>
    </source>
</evidence>
<dbReference type="GO" id="GO:0004888">
    <property type="term" value="F:transmembrane signaling receptor activity"/>
    <property type="evidence" value="ECO:0007669"/>
    <property type="project" value="InterPro"/>
</dbReference>
<evidence type="ECO:0000256" key="6">
    <source>
        <dbReference type="SAM" id="MobiDB-lite"/>
    </source>
</evidence>
<feature type="transmembrane region" description="Helical" evidence="7">
    <location>
        <begin position="52"/>
        <end position="71"/>
    </location>
</feature>